<dbReference type="EMBL" id="JADGJH010000383">
    <property type="protein sequence ID" value="KAJ3130556.1"/>
    <property type="molecule type" value="Genomic_DNA"/>
</dbReference>
<feature type="non-terminal residue" evidence="1">
    <location>
        <position position="240"/>
    </location>
</feature>
<dbReference type="AlphaFoldDB" id="A0AAD5T509"/>
<evidence type="ECO:0000313" key="2">
    <source>
        <dbReference type="Proteomes" id="UP001211907"/>
    </source>
</evidence>
<proteinExistence type="predicted"/>
<evidence type="ECO:0000313" key="1">
    <source>
        <dbReference type="EMBL" id="KAJ3130556.1"/>
    </source>
</evidence>
<accession>A0AAD5T509</accession>
<comment type="caution">
    <text evidence="1">The sequence shown here is derived from an EMBL/GenBank/DDBJ whole genome shotgun (WGS) entry which is preliminary data.</text>
</comment>
<protein>
    <submittedName>
        <fullName evidence="1">Uncharacterized protein</fullName>
    </submittedName>
</protein>
<keyword evidence="2" id="KW-1185">Reference proteome</keyword>
<name>A0AAD5T509_9FUNG</name>
<gene>
    <name evidence="1" type="ORF">HK100_008003</name>
</gene>
<sequence>MRDFEEEEAEVALDAFDETCAALLNVNTAKYNGKPWCVLVVAVSSDAAKLLTQLSSAYPAQPATVAVLLEPTAKTERNGWGVFTAAGGVVVELSDNVLGLDLSATPLGPAYLDTLTTLFTLVGIPSDAVVVLDRKFSALAVSSLPALISSSATSRFASNSLILSKFPPFLPPNILTGWSAAFVTQCQANSIPCYCFIVQDSSANTFAESRVLELFNVHIPLSASVSSLKISNPSALKPEP</sequence>
<dbReference type="Proteomes" id="UP001211907">
    <property type="component" value="Unassembled WGS sequence"/>
</dbReference>
<organism evidence="1 2">
    <name type="scientific">Physocladia obscura</name>
    <dbReference type="NCBI Taxonomy" id="109957"/>
    <lineage>
        <taxon>Eukaryota</taxon>
        <taxon>Fungi</taxon>
        <taxon>Fungi incertae sedis</taxon>
        <taxon>Chytridiomycota</taxon>
        <taxon>Chytridiomycota incertae sedis</taxon>
        <taxon>Chytridiomycetes</taxon>
        <taxon>Chytridiales</taxon>
        <taxon>Chytriomycetaceae</taxon>
        <taxon>Physocladia</taxon>
    </lineage>
</organism>
<reference evidence="1" key="1">
    <citation type="submission" date="2020-05" db="EMBL/GenBank/DDBJ databases">
        <title>Phylogenomic resolution of chytrid fungi.</title>
        <authorList>
            <person name="Stajich J.E."/>
            <person name="Amses K."/>
            <person name="Simmons R."/>
            <person name="Seto K."/>
            <person name="Myers J."/>
            <person name="Bonds A."/>
            <person name="Quandt C.A."/>
            <person name="Barry K."/>
            <person name="Liu P."/>
            <person name="Grigoriev I."/>
            <person name="Longcore J.E."/>
            <person name="James T.Y."/>
        </authorList>
    </citation>
    <scope>NUCLEOTIDE SEQUENCE</scope>
    <source>
        <strain evidence="1">JEL0513</strain>
    </source>
</reference>